<evidence type="ECO:0008006" key="2">
    <source>
        <dbReference type="Google" id="ProtNLM"/>
    </source>
</evidence>
<reference evidence="1" key="1">
    <citation type="submission" date="2020-03" db="EMBL/GenBank/DDBJ databases">
        <title>The deep terrestrial virosphere.</title>
        <authorList>
            <person name="Holmfeldt K."/>
            <person name="Nilsson E."/>
            <person name="Simone D."/>
            <person name="Lopez-Fernandez M."/>
            <person name="Wu X."/>
            <person name="de Brujin I."/>
            <person name="Lundin D."/>
            <person name="Andersson A."/>
            <person name="Bertilsson S."/>
            <person name="Dopson M."/>
        </authorList>
    </citation>
    <scope>NUCLEOTIDE SEQUENCE</scope>
    <source>
        <strain evidence="1">MM415B01461</strain>
    </source>
</reference>
<gene>
    <name evidence="1" type="ORF">MM415B01461_0005</name>
</gene>
<evidence type="ECO:0000313" key="1">
    <source>
        <dbReference type="EMBL" id="QJA58366.1"/>
    </source>
</evidence>
<organism evidence="1">
    <name type="scientific">viral metagenome</name>
    <dbReference type="NCBI Taxonomy" id="1070528"/>
    <lineage>
        <taxon>unclassified sequences</taxon>
        <taxon>metagenomes</taxon>
        <taxon>organismal metagenomes</taxon>
    </lineage>
</organism>
<dbReference type="SUPFAM" id="SSF49842">
    <property type="entry name" value="TNF-like"/>
    <property type="match status" value="1"/>
</dbReference>
<dbReference type="Gene3D" id="2.60.120.40">
    <property type="match status" value="1"/>
</dbReference>
<proteinExistence type="predicted"/>
<dbReference type="AlphaFoldDB" id="A0A6M3ILI5"/>
<sequence>MNFKAGLKALSKSSVMLYVAENLAWVMQSLGLKDTDATNKLTVTWDEDDSADRTLKVKVDGANRTLTIDEDIKGSLIVNQADVDDTPVDGVTTAPVSSNWAYDHAAAADPHTGYVKESDFTAADTVLVGTGVGTLGAVTLAASQFLAKKAAGAATNVTAGEARTILNVANGANAYVHPNHSGEVTSLADGAQTIANDAVTYAKMQNVSAADKVLGRVTAGAGDVEEIACTAAGRALLDDANAAAQATTLGLGSGDSPTHVTVKLSGLTDLKVPKHVSDAVGLADTPITVSANGEVTIATQPAFLAIAGVKNDVTGNGVAYTVVFDASEPFDQNADFDGTSTFTAPVTGKYHFDVYLDLKGLAAANTRSQLYLVASNRTITLENKNIGDSLYASEYAGTGGSATVDMDAADTVTIQVIVSGGTQIIDLVAGSNFSGHLVC</sequence>
<dbReference type="InterPro" id="IPR008983">
    <property type="entry name" value="Tumour_necrosis_fac-like_dom"/>
</dbReference>
<accession>A0A6M3ILI5</accession>
<dbReference type="EMBL" id="MT141320">
    <property type="protein sequence ID" value="QJA58366.1"/>
    <property type="molecule type" value="Genomic_DNA"/>
</dbReference>
<name>A0A6M3ILI5_9ZZZZ</name>
<protein>
    <recommendedName>
        <fullName evidence="2">C1q domain-containing protein</fullName>
    </recommendedName>
</protein>